<dbReference type="EMBL" id="JBHRWI010000016">
    <property type="protein sequence ID" value="MFC3511038.1"/>
    <property type="molecule type" value="Genomic_DNA"/>
</dbReference>
<comment type="caution">
    <text evidence="2">The sequence shown here is derived from an EMBL/GenBank/DDBJ whole genome shotgun (WGS) entry which is preliminary data.</text>
</comment>
<sequence>MGGFLFDVCELQYFSGLRTVCVVDGQGLIDGLEFHPDHPEEGGFDQVPGFDVDGAQPEFRMADGIAPRAKSPVEREGKRRARASISVRE</sequence>
<name>A0ABV7QCG5_9PSEU</name>
<keyword evidence="3" id="KW-1185">Reference proteome</keyword>
<feature type="region of interest" description="Disordered" evidence="1">
    <location>
        <begin position="67"/>
        <end position="89"/>
    </location>
</feature>
<organism evidence="2 3">
    <name type="scientific">Amycolatopsis halotolerans</name>
    <dbReference type="NCBI Taxonomy" id="330083"/>
    <lineage>
        <taxon>Bacteria</taxon>
        <taxon>Bacillati</taxon>
        <taxon>Actinomycetota</taxon>
        <taxon>Actinomycetes</taxon>
        <taxon>Pseudonocardiales</taxon>
        <taxon>Pseudonocardiaceae</taxon>
        <taxon>Amycolatopsis</taxon>
    </lineage>
</organism>
<dbReference type="Proteomes" id="UP001595764">
    <property type="component" value="Unassembled WGS sequence"/>
</dbReference>
<accession>A0ABV7QCG5</accession>
<proteinExistence type="predicted"/>
<reference evidence="3" key="1">
    <citation type="journal article" date="2019" name="Int. J. Syst. Evol. Microbiol.">
        <title>The Global Catalogue of Microorganisms (GCM) 10K type strain sequencing project: providing services to taxonomists for standard genome sequencing and annotation.</title>
        <authorList>
            <consortium name="The Broad Institute Genomics Platform"/>
            <consortium name="The Broad Institute Genome Sequencing Center for Infectious Disease"/>
            <person name="Wu L."/>
            <person name="Ma J."/>
        </authorList>
    </citation>
    <scope>NUCLEOTIDE SEQUENCE [LARGE SCALE GENOMIC DNA]</scope>
    <source>
        <strain evidence="3">CGMCC 4.7682</strain>
    </source>
</reference>
<protein>
    <submittedName>
        <fullName evidence="2">Uncharacterized protein</fullName>
    </submittedName>
</protein>
<dbReference type="RefSeq" id="WP_354737089.1">
    <property type="nucleotide sequence ID" value="NZ_JBHMAY010000017.1"/>
</dbReference>
<evidence type="ECO:0000313" key="3">
    <source>
        <dbReference type="Proteomes" id="UP001595764"/>
    </source>
</evidence>
<evidence type="ECO:0000313" key="2">
    <source>
        <dbReference type="EMBL" id="MFC3511038.1"/>
    </source>
</evidence>
<evidence type="ECO:0000256" key="1">
    <source>
        <dbReference type="SAM" id="MobiDB-lite"/>
    </source>
</evidence>
<gene>
    <name evidence="2" type="ORF">ACFORO_12750</name>
</gene>